<sequence>MLSAPQLRREFQRVRQNSVRLCESLETEDYGLQAMADTSPPKWHLAHTTWFFETFILKPLGESYREWNPAFEHLFNSYYNGVGKPFSRPQRGLLSRPTVSEVYRYREAIDGEIEALLDRVDAGPDAAEILTRLELGLHHEQQHQELLLTDLKYSFHVNPLRPVYRPADPEQAFPPRASAPVWHEFAGGVVTIGAGEDRFRFDNETPRHRQFLEPFVLASRPVTNGDYRAFIEDGGYRRSELWLAEGWDLIDKEGWTKPLYWYQRDDEWWQYSLRGDMALDDLSPACHLSYYEADAFARWYGARLPTEAEWEHAASGYAVEGNFAGCEHFHPRRQTQSDDLCQLFGDVWEWTASSYLSYPGFMPASGALGEYNGKFMSSQMILRGGSCVSDAAHIRATYRNFFYPGDRWQFSGARLARSL</sequence>
<dbReference type="Proteomes" id="UP000234845">
    <property type="component" value="Unassembled WGS sequence"/>
</dbReference>
<dbReference type="InterPro" id="IPR024775">
    <property type="entry name" value="DinB-like"/>
</dbReference>
<dbReference type="InterPro" id="IPR017806">
    <property type="entry name" value="EgtB"/>
</dbReference>
<evidence type="ECO:0000256" key="2">
    <source>
        <dbReference type="ARBA" id="ARBA00023004"/>
    </source>
</evidence>
<dbReference type="InterPro" id="IPR016187">
    <property type="entry name" value="CTDL_fold"/>
</dbReference>
<feature type="domain" description="Sulfatase-modifying factor enzyme-like" evidence="4">
    <location>
        <begin position="185"/>
        <end position="331"/>
    </location>
</feature>
<evidence type="ECO:0000259" key="5">
    <source>
        <dbReference type="Pfam" id="PF12867"/>
    </source>
</evidence>
<proteinExistence type="predicted"/>
<dbReference type="AlphaFoldDB" id="A0A2N5Y636"/>
<dbReference type="Gene3D" id="3.90.1580.10">
    <property type="entry name" value="paralog of FGE (formylglycine-generating enzyme)"/>
    <property type="match status" value="1"/>
</dbReference>
<evidence type="ECO:0000259" key="4">
    <source>
        <dbReference type="Pfam" id="PF03781"/>
    </source>
</evidence>
<keyword evidence="7" id="KW-1185">Reference proteome</keyword>
<dbReference type="GO" id="GO:0052699">
    <property type="term" value="P:ergothioneine biosynthetic process"/>
    <property type="evidence" value="ECO:0007669"/>
    <property type="project" value="InterPro"/>
</dbReference>
<evidence type="ECO:0000256" key="3">
    <source>
        <dbReference type="ARBA" id="ARBA00037882"/>
    </source>
</evidence>
<gene>
    <name evidence="6" type="ORF">CWI75_00280</name>
</gene>
<organism evidence="6 7">
    <name type="scientific">Kineobactrum sediminis</name>
    <dbReference type="NCBI Taxonomy" id="1905677"/>
    <lineage>
        <taxon>Bacteria</taxon>
        <taxon>Pseudomonadati</taxon>
        <taxon>Pseudomonadota</taxon>
        <taxon>Gammaproteobacteria</taxon>
        <taxon>Cellvibrionales</taxon>
        <taxon>Halieaceae</taxon>
        <taxon>Kineobactrum</taxon>
    </lineage>
</organism>
<dbReference type="SUPFAM" id="SSF56436">
    <property type="entry name" value="C-type lectin-like"/>
    <property type="match status" value="1"/>
</dbReference>
<evidence type="ECO:0000313" key="6">
    <source>
        <dbReference type="EMBL" id="PLW83839.1"/>
    </source>
</evidence>
<dbReference type="InterPro" id="IPR051043">
    <property type="entry name" value="Sulfatase_Mod_Factor_Kinase"/>
</dbReference>
<feature type="domain" description="Sulfatase-modifying factor enzyme-like" evidence="4">
    <location>
        <begin position="339"/>
        <end position="417"/>
    </location>
</feature>
<comment type="pathway">
    <text evidence="3">Amino-acid biosynthesis; ergothioneine biosynthesis.</text>
</comment>
<reference evidence="7" key="1">
    <citation type="submission" date="2017-11" db="EMBL/GenBank/DDBJ databases">
        <title>The draft genome sequence of Chromatocurvus sp. F02.</title>
        <authorList>
            <person name="Du Z.-J."/>
            <person name="Chang Y.-Q."/>
        </authorList>
    </citation>
    <scope>NUCLEOTIDE SEQUENCE [LARGE SCALE GENOMIC DNA]</scope>
    <source>
        <strain evidence="7">F02</strain>
    </source>
</reference>
<dbReference type="EMBL" id="PKLZ01000001">
    <property type="protein sequence ID" value="PLW83839.1"/>
    <property type="molecule type" value="Genomic_DNA"/>
</dbReference>
<dbReference type="PANTHER" id="PTHR23150:SF36">
    <property type="entry name" value="HERCYNINE OXYGENASE"/>
    <property type="match status" value="1"/>
</dbReference>
<evidence type="ECO:0000313" key="7">
    <source>
        <dbReference type="Proteomes" id="UP000234845"/>
    </source>
</evidence>
<dbReference type="NCBIfam" id="TIGR03440">
    <property type="entry name" value="egtB_TIGR03440"/>
    <property type="match status" value="1"/>
</dbReference>
<dbReference type="Pfam" id="PF12867">
    <property type="entry name" value="DinB_2"/>
    <property type="match status" value="1"/>
</dbReference>
<keyword evidence="1" id="KW-0560">Oxidoreductase</keyword>
<dbReference type="Pfam" id="PF03781">
    <property type="entry name" value="FGE-sulfatase"/>
    <property type="match status" value="2"/>
</dbReference>
<dbReference type="RefSeq" id="WP_101519475.1">
    <property type="nucleotide sequence ID" value="NZ_PKLZ01000001.1"/>
</dbReference>
<protein>
    <submittedName>
        <fullName evidence="6">Ergothioneine biosynthesis protein EgtB</fullName>
    </submittedName>
</protein>
<evidence type="ECO:0000256" key="1">
    <source>
        <dbReference type="ARBA" id="ARBA00023002"/>
    </source>
</evidence>
<dbReference type="InterPro" id="IPR042095">
    <property type="entry name" value="SUMF_sf"/>
</dbReference>
<accession>A0A2N5Y636</accession>
<dbReference type="OrthoDB" id="9768004at2"/>
<dbReference type="InterPro" id="IPR005532">
    <property type="entry name" value="SUMF_dom"/>
</dbReference>
<dbReference type="PANTHER" id="PTHR23150">
    <property type="entry name" value="SULFATASE MODIFYING FACTOR 1, 2"/>
    <property type="match status" value="1"/>
</dbReference>
<name>A0A2N5Y636_9GAMM</name>
<keyword evidence="2" id="KW-0408">Iron</keyword>
<comment type="caution">
    <text evidence="6">The sequence shown here is derived from an EMBL/GenBank/DDBJ whole genome shotgun (WGS) entry which is preliminary data.</text>
</comment>
<feature type="domain" description="DinB-like" evidence="5">
    <location>
        <begin position="11"/>
        <end position="146"/>
    </location>
</feature>